<dbReference type="Gene3D" id="3.30.160.60">
    <property type="entry name" value="Classic Zinc Finger"/>
    <property type="match status" value="2"/>
</dbReference>
<dbReference type="InterPro" id="IPR013087">
    <property type="entry name" value="Znf_C2H2_type"/>
</dbReference>
<dbReference type="GO" id="GO:0000981">
    <property type="term" value="F:DNA-binding transcription factor activity, RNA polymerase II-specific"/>
    <property type="evidence" value="ECO:0007669"/>
    <property type="project" value="TreeGrafter"/>
</dbReference>
<keyword evidence="6" id="KW-0539">Nucleus</keyword>
<keyword evidence="4 7" id="KW-0863">Zinc-finger</keyword>
<evidence type="ECO:0000256" key="5">
    <source>
        <dbReference type="ARBA" id="ARBA00022833"/>
    </source>
</evidence>
<dbReference type="SUPFAM" id="SSF57667">
    <property type="entry name" value="beta-beta-alpha zinc fingers"/>
    <property type="match status" value="1"/>
</dbReference>
<evidence type="ECO:0000256" key="6">
    <source>
        <dbReference type="ARBA" id="ARBA00023242"/>
    </source>
</evidence>
<dbReference type="EMBL" id="JANEYF010000291">
    <property type="protein sequence ID" value="KAJ8970871.1"/>
    <property type="molecule type" value="Genomic_DNA"/>
</dbReference>
<evidence type="ECO:0000256" key="4">
    <source>
        <dbReference type="ARBA" id="ARBA00022771"/>
    </source>
</evidence>
<reference evidence="9" key="1">
    <citation type="journal article" date="2023" name="Insect Mol. Biol.">
        <title>Genome sequencing provides insights into the evolution of gene families encoding plant cell wall-degrading enzymes in longhorned beetles.</title>
        <authorList>
            <person name="Shin N.R."/>
            <person name="Okamura Y."/>
            <person name="Kirsch R."/>
            <person name="Pauchet Y."/>
        </authorList>
    </citation>
    <scope>NUCLEOTIDE SEQUENCE</scope>
    <source>
        <strain evidence="9">RBIC_L_NR</strain>
    </source>
</reference>
<evidence type="ECO:0000313" key="10">
    <source>
        <dbReference type="Proteomes" id="UP001162156"/>
    </source>
</evidence>
<evidence type="ECO:0000256" key="1">
    <source>
        <dbReference type="ARBA" id="ARBA00004123"/>
    </source>
</evidence>
<protein>
    <recommendedName>
        <fullName evidence="8">C2H2-type domain-containing protein</fullName>
    </recommendedName>
</protein>
<dbReference type="GO" id="GO:0005634">
    <property type="term" value="C:nucleus"/>
    <property type="evidence" value="ECO:0007669"/>
    <property type="project" value="UniProtKB-SubCell"/>
</dbReference>
<feature type="domain" description="C2H2-type" evidence="8">
    <location>
        <begin position="40"/>
        <end position="67"/>
    </location>
</feature>
<organism evidence="9 10">
    <name type="scientific">Rhamnusium bicolor</name>
    <dbReference type="NCBI Taxonomy" id="1586634"/>
    <lineage>
        <taxon>Eukaryota</taxon>
        <taxon>Metazoa</taxon>
        <taxon>Ecdysozoa</taxon>
        <taxon>Arthropoda</taxon>
        <taxon>Hexapoda</taxon>
        <taxon>Insecta</taxon>
        <taxon>Pterygota</taxon>
        <taxon>Neoptera</taxon>
        <taxon>Endopterygota</taxon>
        <taxon>Coleoptera</taxon>
        <taxon>Polyphaga</taxon>
        <taxon>Cucujiformia</taxon>
        <taxon>Chrysomeloidea</taxon>
        <taxon>Cerambycidae</taxon>
        <taxon>Lepturinae</taxon>
        <taxon>Rhagiini</taxon>
        <taxon>Rhamnusium</taxon>
    </lineage>
</organism>
<evidence type="ECO:0000313" key="9">
    <source>
        <dbReference type="EMBL" id="KAJ8970871.1"/>
    </source>
</evidence>
<proteinExistence type="predicted"/>
<keyword evidence="2" id="KW-0479">Metal-binding</keyword>
<evidence type="ECO:0000256" key="7">
    <source>
        <dbReference type="PROSITE-ProRule" id="PRU00042"/>
    </source>
</evidence>
<dbReference type="Proteomes" id="UP001162156">
    <property type="component" value="Unassembled WGS sequence"/>
</dbReference>
<keyword evidence="3" id="KW-0677">Repeat</keyword>
<sequence length="108" mass="12682">MERFIAKNILARHLISSHNASGSKRQRNKTGIIKKRNLPRTCDICNKTFRFHSNLERHKLIHTGEKPYLCNVCGKGFAQMAYLKIHSFIHTGKYTRLIKRIEIFLMKN</sequence>
<comment type="caution">
    <text evidence="9">The sequence shown here is derived from an EMBL/GenBank/DDBJ whole genome shotgun (WGS) entry which is preliminary data.</text>
</comment>
<evidence type="ECO:0000259" key="8">
    <source>
        <dbReference type="PROSITE" id="PS50157"/>
    </source>
</evidence>
<dbReference type="PANTHER" id="PTHR24394">
    <property type="entry name" value="ZINC FINGER PROTEIN"/>
    <property type="match status" value="1"/>
</dbReference>
<dbReference type="PROSITE" id="PS00028">
    <property type="entry name" value="ZINC_FINGER_C2H2_1"/>
    <property type="match status" value="2"/>
</dbReference>
<dbReference type="Pfam" id="PF00096">
    <property type="entry name" value="zf-C2H2"/>
    <property type="match status" value="2"/>
</dbReference>
<dbReference type="GO" id="GO:0008270">
    <property type="term" value="F:zinc ion binding"/>
    <property type="evidence" value="ECO:0007669"/>
    <property type="project" value="UniProtKB-KW"/>
</dbReference>
<dbReference type="AlphaFoldDB" id="A0AAV8ZSX0"/>
<evidence type="ECO:0000256" key="2">
    <source>
        <dbReference type="ARBA" id="ARBA00022723"/>
    </source>
</evidence>
<comment type="subcellular location">
    <subcellularLocation>
        <location evidence="1">Nucleus</location>
    </subcellularLocation>
</comment>
<keyword evidence="5" id="KW-0862">Zinc</keyword>
<dbReference type="InterPro" id="IPR036236">
    <property type="entry name" value="Znf_C2H2_sf"/>
</dbReference>
<dbReference type="PANTHER" id="PTHR24394:SF29">
    <property type="entry name" value="MYONEURIN"/>
    <property type="match status" value="1"/>
</dbReference>
<gene>
    <name evidence="9" type="ORF">NQ314_000996</name>
</gene>
<dbReference type="FunFam" id="3.30.160.60:FF:000295">
    <property type="entry name" value="zinc finger protein 19"/>
    <property type="match status" value="1"/>
</dbReference>
<feature type="domain" description="C2H2-type" evidence="8">
    <location>
        <begin position="68"/>
        <end position="95"/>
    </location>
</feature>
<evidence type="ECO:0000256" key="3">
    <source>
        <dbReference type="ARBA" id="ARBA00022737"/>
    </source>
</evidence>
<dbReference type="FunFam" id="3.30.160.60:FF:000744">
    <property type="entry name" value="zinc finger E-box-binding homeobox 1"/>
    <property type="match status" value="1"/>
</dbReference>
<dbReference type="SMART" id="SM00355">
    <property type="entry name" value="ZnF_C2H2"/>
    <property type="match status" value="2"/>
</dbReference>
<dbReference type="PROSITE" id="PS50157">
    <property type="entry name" value="ZINC_FINGER_C2H2_2"/>
    <property type="match status" value="2"/>
</dbReference>
<keyword evidence="10" id="KW-1185">Reference proteome</keyword>
<accession>A0AAV8ZSX0</accession>
<name>A0AAV8ZSX0_9CUCU</name>